<dbReference type="EMBL" id="UZAI01002163">
    <property type="protein sequence ID" value="VDO68865.1"/>
    <property type="molecule type" value="Genomic_DNA"/>
</dbReference>
<accession>A0A183LQC0</accession>
<dbReference type="AlphaFoldDB" id="A0A183LQC0"/>
<protein>
    <submittedName>
        <fullName evidence="1">Uncharacterized protein</fullName>
    </submittedName>
</protein>
<gene>
    <name evidence="1" type="ORF">SMRZ_LOCUS5995</name>
</gene>
<dbReference type="Proteomes" id="UP000277204">
    <property type="component" value="Unassembled WGS sequence"/>
</dbReference>
<reference evidence="1 2" key="1">
    <citation type="submission" date="2018-11" db="EMBL/GenBank/DDBJ databases">
        <authorList>
            <consortium name="Pathogen Informatics"/>
        </authorList>
    </citation>
    <scope>NUCLEOTIDE SEQUENCE [LARGE SCALE GENOMIC DNA]</scope>
    <source>
        <strain evidence="1 2">Zambia</strain>
    </source>
</reference>
<name>A0A183LQC0_9TREM</name>
<proteinExistence type="predicted"/>
<organism evidence="1 2">
    <name type="scientific">Schistosoma margrebowiei</name>
    <dbReference type="NCBI Taxonomy" id="48269"/>
    <lineage>
        <taxon>Eukaryota</taxon>
        <taxon>Metazoa</taxon>
        <taxon>Spiralia</taxon>
        <taxon>Lophotrochozoa</taxon>
        <taxon>Platyhelminthes</taxon>
        <taxon>Trematoda</taxon>
        <taxon>Digenea</taxon>
        <taxon>Strigeidida</taxon>
        <taxon>Schistosomatoidea</taxon>
        <taxon>Schistosomatidae</taxon>
        <taxon>Schistosoma</taxon>
    </lineage>
</organism>
<sequence length="71" mass="8030">MVRCGLFGWYINRVCLKIMIHIAEARIGVLDLTGWARRKAGPIKTLDCSNVFYASLVRSISHRCLIGSHKL</sequence>
<evidence type="ECO:0000313" key="1">
    <source>
        <dbReference type="EMBL" id="VDO68865.1"/>
    </source>
</evidence>
<evidence type="ECO:0000313" key="2">
    <source>
        <dbReference type="Proteomes" id="UP000277204"/>
    </source>
</evidence>
<keyword evidence="2" id="KW-1185">Reference proteome</keyword>